<evidence type="ECO:0000256" key="7">
    <source>
        <dbReference type="ARBA" id="ARBA00023175"/>
    </source>
</evidence>
<comment type="caution">
    <text evidence="12">The sequence shown here is derived from an EMBL/GenBank/DDBJ whole genome shotgun (WGS) entry which is preliminary data.</text>
</comment>
<keyword evidence="7 10" id="KW-0505">Motor protein</keyword>
<protein>
    <recommendedName>
        <fullName evidence="10">Dynein light chain roadblock</fullName>
    </recommendedName>
</protein>
<evidence type="ECO:0000256" key="9">
    <source>
        <dbReference type="ARBA" id="ARBA00025362"/>
    </source>
</evidence>
<evidence type="ECO:0000256" key="10">
    <source>
        <dbReference type="PIRNR" id="PIRNR009998"/>
    </source>
</evidence>
<comment type="function">
    <text evidence="9">Acts as one of several non-catalytic accessory components of the cytoplasmic dynein 1 complex that are thought to be involved in linking dynein to cargos and to adapter proteins that regulate dynein function. Cytoplasmic dynein 1 acts as a motor for the intracellular retrograde motility of vesicles and organelles along microtubules.</text>
</comment>
<keyword evidence="4 10" id="KW-0963">Cytoplasm</keyword>
<dbReference type="SMART" id="SM00960">
    <property type="entry name" value="Robl_LC7"/>
    <property type="match status" value="1"/>
</dbReference>
<reference evidence="12 13" key="1">
    <citation type="submission" date="2024-08" db="EMBL/GenBank/DDBJ databases">
        <authorList>
            <person name="Cucini C."/>
            <person name="Frati F."/>
        </authorList>
    </citation>
    <scope>NUCLEOTIDE SEQUENCE [LARGE SCALE GENOMIC DNA]</scope>
</reference>
<dbReference type="SUPFAM" id="SSF103196">
    <property type="entry name" value="Roadblock/LC7 domain"/>
    <property type="match status" value="1"/>
</dbReference>
<name>A0ABP1RXH2_9HEXA</name>
<evidence type="ECO:0000259" key="11">
    <source>
        <dbReference type="SMART" id="SM00960"/>
    </source>
</evidence>
<evidence type="ECO:0000313" key="12">
    <source>
        <dbReference type="EMBL" id="CAL8138316.1"/>
    </source>
</evidence>
<evidence type="ECO:0000313" key="13">
    <source>
        <dbReference type="Proteomes" id="UP001642540"/>
    </source>
</evidence>
<organism evidence="12 13">
    <name type="scientific">Orchesella dallaii</name>
    <dbReference type="NCBI Taxonomy" id="48710"/>
    <lineage>
        <taxon>Eukaryota</taxon>
        <taxon>Metazoa</taxon>
        <taxon>Ecdysozoa</taxon>
        <taxon>Arthropoda</taxon>
        <taxon>Hexapoda</taxon>
        <taxon>Collembola</taxon>
        <taxon>Entomobryomorpha</taxon>
        <taxon>Entomobryoidea</taxon>
        <taxon>Orchesellidae</taxon>
        <taxon>Orchesellinae</taxon>
        <taxon>Orchesella</taxon>
    </lineage>
</organism>
<feature type="domain" description="Roadblock/LAMTOR2" evidence="11">
    <location>
        <begin position="7"/>
        <end position="95"/>
    </location>
</feature>
<sequence length="100" mass="11290">MLQSNEVEEAIKRILSHKGVVGLVVINHEGIPIKSTMENALSVQYAAQVTQLLDKSRSMIKELDSNNDLTFIRLRTKKHEVLVCPEKDYAMIVIQNPTES</sequence>
<evidence type="ECO:0000256" key="3">
    <source>
        <dbReference type="ARBA" id="ARBA00022448"/>
    </source>
</evidence>
<dbReference type="InterPro" id="IPR004942">
    <property type="entry name" value="Roadblock/LAMTOR2_dom"/>
</dbReference>
<accession>A0ABP1RXH2</accession>
<keyword evidence="8 10" id="KW-0206">Cytoskeleton</keyword>
<gene>
    <name evidence="12" type="ORF">ODALV1_LOCUS27315</name>
</gene>
<dbReference type="Gene3D" id="3.30.450.30">
    <property type="entry name" value="Dynein light chain 2a, cytoplasmic"/>
    <property type="match status" value="1"/>
</dbReference>
<evidence type="ECO:0000256" key="2">
    <source>
        <dbReference type="ARBA" id="ARBA00007191"/>
    </source>
</evidence>
<keyword evidence="5 10" id="KW-0493">Microtubule</keyword>
<keyword evidence="6 10" id="KW-0243">Dynein</keyword>
<dbReference type="Proteomes" id="UP001642540">
    <property type="component" value="Unassembled WGS sequence"/>
</dbReference>
<keyword evidence="3 10" id="KW-0813">Transport</keyword>
<keyword evidence="13" id="KW-1185">Reference proteome</keyword>
<dbReference type="Pfam" id="PF03259">
    <property type="entry name" value="Robl_LC7"/>
    <property type="match status" value="1"/>
</dbReference>
<evidence type="ECO:0000256" key="8">
    <source>
        <dbReference type="ARBA" id="ARBA00023212"/>
    </source>
</evidence>
<evidence type="ECO:0000256" key="4">
    <source>
        <dbReference type="ARBA" id="ARBA00022490"/>
    </source>
</evidence>
<proteinExistence type="inferred from homology"/>
<dbReference type="EMBL" id="CAXLJM020000122">
    <property type="protein sequence ID" value="CAL8138316.1"/>
    <property type="molecule type" value="Genomic_DNA"/>
</dbReference>
<evidence type="ECO:0000256" key="5">
    <source>
        <dbReference type="ARBA" id="ARBA00022701"/>
    </source>
</evidence>
<dbReference type="PIRSF" id="PIRSF009998">
    <property type="entry name" value="DLC7"/>
    <property type="match status" value="1"/>
</dbReference>
<evidence type="ECO:0000256" key="1">
    <source>
        <dbReference type="ARBA" id="ARBA00004245"/>
    </source>
</evidence>
<evidence type="ECO:0000256" key="6">
    <source>
        <dbReference type="ARBA" id="ARBA00023017"/>
    </source>
</evidence>
<dbReference type="InterPro" id="IPR016561">
    <property type="entry name" value="DYNLRB1/2"/>
</dbReference>
<comment type="similarity">
    <text evidence="2 10">Belongs to the GAMAD family.</text>
</comment>
<comment type="subcellular location">
    <subcellularLocation>
        <location evidence="1 10">Cytoplasm</location>
        <location evidence="1 10">Cytoskeleton</location>
    </subcellularLocation>
</comment>
<dbReference type="PANTHER" id="PTHR10779">
    <property type="entry name" value="DYNEIN LIGHT CHAIN ROADBLOCK"/>
    <property type="match status" value="1"/>
</dbReference>